<dbReference type="AlphaFoldDB" id="A0A9X3CP91"/>
<comment type="similarity">
    <text evidence="1">Belongs to the precorrin methyltransferase family.</text>
</comment>
<keyword evidence="6" id="KW-0949">S-adenosyl-L-methionine</keyword>
<keyword evidence="3" id="KW-0169">Cobalamin biosynthesis</keyword>
<evidence type="ECO:0000256" key="1">
    <source>
        <dbReference type="ARBA" id="ARBA00005879"/>
    </source>
</evidence>
<gene>
    <name evidence="14" type="primary">cobA</name>
    <name evidence="14" type="ORF">MD535_11835</name>
</gene>
<evidence type="ECO:0000313" key="15">
    <source>
        <dbReference type="Proteomes" id="UP001155587"/>
    </source>
</evidence>
<dbReference type="InterPro" id="IPR006366">
    <property type="entry name" value="CobA/CysG_C"/>
</dbReference>
<evidence type="ECO:0000256" key="2">
    <source>
        <dbReference type="ARBA" id="ARBA00012162"/>
    </source>
</evidence>
<evidence type="ECO:0000256" key="8">
    <source>
        <dbReference type="ARBA" id="ARBA00023239"/>
    </source>
</evidence>
<feature type="domain" description="Tetrapyrrole methylase" evidence="13">
    <location>
        <begin position="10"/>
        <end position="219"/>
    </location>
</feature>
<evidence type="ECO:0000256" key="11">
    <source>
        <dbReference type="ARBA" id="ARBA00025705"/>
    </source>
</evidence>
<keyword evidence="5 14" id="KW-0808">Transferase</keyword>
<keyword evidence="7" id="KW-0560">Oxidoreductase</keyword>
<evidence type="ECO:0000256" key="12">
    <source>
        <dbReference type="ARBA" id="ARBA00060548"/>
    </source>
</evidence>
<dbReference type="InterPro" id="IPR014776">
    <property type="entry name" value="4pyrrole_Mease_sub2"/>
</dbReference>
<dbReference type="RefSeq" id="WP_265675235.1">
    <property type="nucleotide sequence ID" value="NZ_JAKRRY010000014.1"/>
</dbReference>
<dbReference type="EC" id="2.1.1.107" evidence="2"/>
<comment type="pathway">
    <text evidence="11">Porphyrin-containing compound metabolism; siroheme biosynthesis; precorrin-2 from uroporphyrinogen III: step 1/1.</text>
</comment>
<comment type="pathway">
    <text evidence="12">Cofactor biosynthesis; adenosylcobalamin biosynthesis; precorrin-2 from uroporphyrinogen III: step 1/1.</text>
</comment>
<evidence type="ECO:0000256" key="5">
    <source>
        <dbReference type="ARBA" id="ARBA00022679"/>
    </source>
</evidence>
<dbReference type="CDD" id="cd11642">
    <property type="entry name" value="SUMT"/>
    <property type="match status" value="1"/>
</dbReference>
<dbReference type="PANTHER" id="PTHR45790:SF3">
    <property type="entry name" value="S-ADENOSYL-L-METHIONINE-DEPENDENT UROPORPHYRINOGEN III METHYLTRANSFERASE, CHLOROPLASTIC"/>
    <property type="match status" value="1"/>
</dbReference>
<dbReference type="Proteomes" id="UP001155587">
    <property type="component" value="Unassembled WGS sequence"/>
</dbReference>
<evidence type="ECO:0000256" key="7">
    <source>
        <dbReference type="ARBA" id="ARBA00023002"/>
    </source>
</evidence>
<organism evidence="14 15">
    <name type="scientific">Vibrio qingdaonensis</name>
    <dbReference type="NCBI Taxonomy" id="2829491"/>
    <lineage>
        <taxon>Bacteria</taxon>
        <taxon>Pseudomonadati</taxon>
        <taxon>Pseudomonadota</taxon>
        <taxon>Gammaproteobacteria</taxon>
        <taxon>Vibrionales</taxon>
        <taxon>Vibrionaceae</taxon>
        <taxon>Vibrio</taxon>
    </lineage>
</organism>
<dbReference type="GO" id="GO:0016491">
    <property type="term" value="F:oxidoreductase activity"/>
    <property type="evidence" value="ECO:0007669"/>
    <property type="project" value="UniProtKB-KW"/>
</dbReference>
<evidence type="ECO:0000256" key="10">
    <source>
        <dbReference type="ARBA" id="ARBA00023268"/>
    </source>
</evidence>
<comment type="caution">
    <text evidence="14">The sequence shown here is derived from an EMBL/GenBank/DDBJ whole genome shotgun (WGS) entry which is preliminary data.</text>
</comment>
<keyword evidence="10" id="KW-0511">Multifunctional enzyme</keyword>
<dbReference type="InterPro" id="IPR000878">
    <property type="entry name" value="4pyrrol_Mease"/>
</dbReference>
<name>A0A9X3CP91_9VIBR</name>
<dbReference type="GO" id="GO:0016829">
    <property type="term" value="F:lyase activity"/>
    <property type="evidence" value="ECO:0007669"/>
    <property type="project" value="UniProtKB-KW"/>
</dbReference>
<dbReference type="GO" id="GO:0009236">
    <property type="term" value="P:cobalamin biosynthetic process"/>
    <property type="evidence" value="ECO:0007669"/>
    <property type="project" value="UniProtKB-KW"/>
</dbReference>
<dbReference type="GO" id="GO:0004851">
    <property type="term" value="F:uroporphyrin-III C-methyltransferase activity"/>
    <property type="evidence" value="ECO:0007669"/>
    <property type="project" value="UniProtKB-EC"/>
</dbReference>
<dbReference type="SUPFAM" id="SSF53790">
    <property type="entry name" value="Tetrapyrrole methylase"/>
    <property type="match status" value="1"/>
</dbReference>
<dbReference type="Pfam" id="PF00590">
    <property type="entry name" value="TP_methylase"/>
    <property type="match status" value="1"/>
</dbReference>
<protein>
    <recommendedName>
        <fullName evidence="2">uroporphyrinogen-III C-methyltransferase</fullName>
        <ecNumber evidence="2">2.1.1.107</ecNumber>
    </recommendedName>
</protein>
<dbReference type="FunFam" id="3.40.1010.10:FF:000001">
    <property type="entry name" value="Siroheme synthase"/>
    <property type="match status" value="1"/>
</dbReference>
<evidence type="ECO:0000259" key="13">
    <source>
        <dbReference type="Pfam" id="PF00590"/>
    </source>
</evidence>
<keyword evidence="4 14" id="KW-0489">Methyltransferase</keyword>
<evidence type="ECO:0000256" key="6">
    <source>
        <dbReference type="ARBA" id="ARBA00022691"/>
    </source>
</evidence>
<keyword evidence="15" id="KW-1185">Reference proteome</keyword>
<dbReference type="GO" id="GO:0032259">
    <property type="term" value="P:methylation"/>
    <property type="evidence" value="ECO:0007669"/>
    <property type="project" value="UniProtKB-KW"/>
</dbReference>
<evidence type="ECO:0000256" key="3">
    <source>
        <dbReference type="ARBA" id="ARBA00022573"/>
    </source>
</evidence>
<dbReference type="NCBIfam" id="NF004790">
    <property type="entry name" value="PRK06136.1"/>
    <property type="match status" value="1"/>
</dbReference>
<dbReference type="EMBL" id="JAKRRY010000014">
    <property type="protein sequence ID" value="MCW8346689.1"/>
    <property type="molecule type" value="Genomic_DNA"/>
</dbReference>
<dbReference type="InterPro" id="IPR050161">
    <property type="entry name" value="Siro_Cobalamin_biosynth"/>
</dbReference>
<dbReference type="GO" id="GO:0019354">
    <property type="term" value="P:siroheme biosynthetic process"/>
    <property type="evidence" value="ECO:0007669"/>
    <property type="project" value="InterPro"/>
</dbReference>
<reference evidence="14" key="1">
    <citation type="submission" date="2022-02" db="EMBL/GenBank/DDBJ databases">
        <title>Vibrio sp. nov, a new bacterium isolated from seawater.</title>
        <authorList>
            <person name="Yuan Y."/>
        </authorList>
    </citation>
    <scope>NUCLEOTIDE SEQUENCE</scope>
    <source>
        <strain evidence="14">ZSDZ65</strain>
    </source>
</reference>
<keyword evidence="9" id="KW-0627">Porphyrin biosynthesis</keyword>
<dbReference type="NCBIfam" id="TIGR01469">
    <property type="entry name" value="cobA_cysG_Cterm"/>
    <property type="match status" value="1"/>
</dbReference>
<accession>A0A9X3CP91</accession>
<dbReference type="FunFam" id="3.30.950.10:FF:000001">
    <property type="entry name" value="Siroheme synthase"/>
    <property type="match status" value="1"/>
</dbReference>
<dbReference type="PROSITE" id="PS00839">
    <property type="entry name" value="SUMT_1"/>
    <property type="match status" value="1"/>
</dbReference>
<evidence type="ECO:0000256" key="9">
    <source>
        <dbReference type="ARBA" id="ARBA00023244"/>
    </source>
</evidence>
<proteinExistence type="inferred from homology"/>
<dbReference type="InterPro" id="IPR035996">
    <property type="entry name" value="4pyrrol_Methylase_sf"/>
</dbReference>
<dbReference type="InterPro" id="IPR014777">
    <property type="entry name" value="4pyrrole_Mease_sub1"/>
</dbReference>
<sequence length="273" mass="29555">MKGFSHHATVSLIGAGPGDPDLLTIKAMKAIQAADTIIFDNLVSEPIRALFPSTATLIFVGKQKGCHSSTQDEINQTLLERVNSGERICRVKGGDSFVFGRGGEEMLWLRQHGIDVEVIPGITAASGCTTYSQIPLTHRGLAQGCTFITAHAEHDLDVHWDALAKLNQTLVIYMGLTKTRLISAALIDAGMDPNTPVALIEKGCCPEQRTLIGKLGELDSLKRQHQVQSPALIVIGQVVTVAEKMQWLAQRSINAVSNESAVEQELRKLKLTA</sequence>
<evidence type="ECO:0000256" key="4">
    <source>
        <dbReference type="ARBA" id="ARBA00022603"/>
    </source>
</evidence>
<keyword evidence="8" id="KW-0456">Lyase</keyword>
<dbReference type="InterPro" id="IPR003043">
    <property type="entry name" value="Uropor_MeTrfase_CS"/>
</dbReference>
<dbReference type="PANTHER" id="PTHR45790">
    <property type="entry name" value="SIROHEME SYNTHASE-RELATED"/>
    <property type="match status" value="1"/>
</dbReference>
<evidence type="ECO:0000313" key="14">
    <source>
        <dbReference type="EMBL" id="MCW8346689.1"/>
    </source>
</evidence>
<dbReference type="Gene3D" id="3.40.1010.10">
    <property type="entry name" value="Cobalt-precorrin-4 Transmethylase, Domain 1"/>
    <property type="match status" value="1"/>
</dbReference>
<dbReference type="Gene3D" id="3.30.950.10">
    <property type="entry name" value="Methyltransferase, Cobalt-precorrin-4 Transmethylase, Domain 2"/>
    <property type="match status" value="1"/>
</dbReference>